<accession>A0AAW0EC07</accession>
<dbReference type="Proteomes" id="UP001383192">
    <property type="component" value="Unassembled WGS sequence"/>
</dbReference>
<evidence type="ECO:0000256" key="5">
    <source>
        <dbReference type="SAM" id="MobiDB-lite"/>
    </source>
</evidence>
<feature type="compositionally biased region" description="Basic and acidic residues" evidence="5">
    <location>
        <begin position="60"/>
        <end position="83"/>
    </location>
</feature>
<dbReference type="InterPro" id="IPR018957">
    <property type="entry name" value="Znf_C3HC4_RING-type"/>
</dbReference>
<organism evidence="8 9">
    <name type="scientific">Paramarasmius palmivorus</name>
    <dbReference type="NCBI Taxonomy" id="297713"/>
    <lineage>
        <taxon>Eukaryota</taxon>
        <taxon>Fungi</taxon>
        <taxon>Dikarya</taxon>
        <taxon>Basidiomycota</taxon>
        <taxon>Agaricomycotina</taxon>
        <taxon>Agaricomycetes</taxon>
        <taxon>Agaricomycetidae</taxon>
        <taxon>Agaricales</taxon>
        <taxon>Marasmiineae</taxon>
        <taxon>Marasmiaceae</taxon>
        <taxon>Paramarasmius</taxon>
    </lineage>
</organism>
<dbReference type="SUPFAM" id="SSF57850">
    <property type="entry name" value="RING/U-box"/>
    <property type="match status" value="1"/>
</dbReference>
<dbReference type="InterPro" id="IPR004331">
    <property type="entry name" value="SPX_dom"/>
</dbReference>
<keyword evidence="1" id="KW-0479">Metal-binding</keyword>
<dbReference type="InterPro" id="IPR001841">
    <property type="entry name" value="Znf_RING"/>
</dbReference>
<proteinExistence type="predicted"/>
<dbReference type="EMBL" id="JAYKXP010000001">
    <property type="protein sequence ID" value="KAK7062608.1"/>
    <property type="molecule type" value="Genomic_DNA"/>
</dbReference>
<reference evidence="8 9" key="1">
    <citation type="submission" date="2024-01" db="EMBL/GenBank/DDBJ databases">
        <title>A draft genome for a cacao thread blight-causing isolate of Paramarasmius palmivorus.</title>
        <authorList>
            <person name="Baruah I.K."/>
            <person name="Bukari Y."/>
            <person name="Amoako-Attah I."/>
            <person name="Meinhardt L.W."/>
            <person name="Bailey B.A."/>
            <person name="Cohen S.P."/>
        </authorList>
    </citation>
    <scope>NUCLEOTIDE SEQUENCE [LARGE SCALE GENOMIC DNA]</scope>
    <source>
        <strain evidence="8 9">GH-12</strain>
    </source>
</reference>
<evidence type="ECO:0000259" key="7">
    <source>
        <dbReference type="PROSITE" id="PS51382"/>
    </source>
</evidence>
<dbReference type="InterPro" id="IPR017907">
    <property type="entry name" value="Znf_RING_CS"/>
</dbReference>
<gene>
    <name evidence="8" type="ORF">VNI00_000096</name>
</gene>
<evidence type="ECO:0000256" key="4">
    <source>
        <dbReference type="PROSITE-ProRule" id="PRU00175"/>
    </source>
</evidence>
<keyword evidence="2 4" id="KW-0863">Zinc-finger</keyword>
<dbReference type="PROSITE" id="PS51382">
    <property type="entry name" value="SPX"/>
    <property type="match status" value="1"/>
</dbReference>
<sequence length="582" mass="64524">MHFSKTYSKLLLDLPPDLRENAIQYRQLKKLINQVVLELSSLGLSPSLLHDLLEQKAKEQVDKAAKGKGKEKDTGEVPDDHILDQITPGSAYTQPRVVYEVNSKSGKIEPRLRIWITPPSSPVVDRSSFLESEDDGSSRASSVERGESEGHDEDVVTGSDHAQGDEGISSINASDRVDTSLLWALQRRGSESSERFANVKPLFEGVENESRRQEVIIPLVSDTAFFQLLSTALISLSDHLLTLHEDFVDTLTMLSREIGSAARPVSSASSSFQPHSILSSHPGAIRSPSLSNKSDLYSWREIFQLYVESEVFENVGEVTRGERSIEESEERLKLFAERVTKRGLGDGRELKLKQSRQALETFLKLNMFILNIKKFQHANAEATRKILKKHAKRTALPLPGPKSPPSSVVLKGGAQERLVNVLLPQLRAMGLDVGGFDTSAEGKALTVTGTTPAVSSAFLSLPRVLVQAIGETLLPIIPHIDDYSCVICTNIAFKPIRLNCGHLFCVRCLVKMQKRGQGDCPMCRAPTVLIADRSNVDWALLNFMSDWFPIESRDKLKASEKEAMDEQLLEMGLDPEQKCTIM</sequence>
<evidence type="ECO:0000256" key="3">
    <source>
        <dbReference type="ARBA" id="ARBA00022833"/>
    </source>
</evidence>
<dbReference type="Pfam" id="PF00097">
    <property type="entry name" value="zf-C3HC4"/>
    <property type="match status" value="1"/>
</dbReference>
<evidence type="ECO:0000313" key="8">
    <source>
        <dbReference type="EMBL" id="KAK7062608.1"/>
    </source>
</evidence>
<feature type="domain" description="SPX" evidence="7">
    <location>
        <begin position="1"/>
        <end position="404"/>
    </location>
</feature>
<keyword evidence="3" id="KW-0862">Zinc</keyword>
<dbReference type="PANTHER" id="PTHR23327:SF51">
    <property type="entry name" value="TRANSCRIPTIONAL REGULATOR OF YEAST FORM ADHERENCE 3"/>
    <property type="match status" value="1"/>
</dbReference>
<dbReference type="Gene3D" id="3.30.40.10">
    <property type="entry name" value="Zinc/RING finger domain, C3HC4 (zinc finger)"/>
    <property type="match status" value="1"/>
</dbReference>
<evidence type="ECO:0000313" key="9">
    <source>
        <dbReference type="Proteomes" id="UP001383192"/>
    </source>
</evidence>
<dbReference type="SMART" id="SM00184">
    <property type="entry name" value="RING"/>
    <property type="match status" value="1"/>
</dbReference>
<dbReference type="PROSITE" id="PS50089">
    <property type="entry name" value="ZF_RING_2"/>
    <property type="match status" value="1"/>
</dbReference>
<dbReference type="PANTHER" id="PTHR23327">
    <property type="entry name" value="RING FINGER PROTEIN 127"/>
    <property type="match status" value="1"/>
</dbReference>
<dbReference type="GO" id="GO:0008270">
    <property type="term" value="F:zinc ion binding"/>
    <property type="evidence" value="ECO:0007669"/>
    <property type="project" value="UniProtKB-KW"/>
</dbReference>
<comment type="caution">
    <text evidence="8">The sequence shown here is derived from an EMBL/GenBank/DDBJ whole genome shotgun (WGS) entry which is preliminary data.</text>
</comment>
<evidence type="ECO:0000256" key="2">
    <source>
        <dbReference type="ARBA" id="ARBA00022771"/>
    </source>
</evidence>
<dbReference type="InterPro" id="IPR013083">
    <property type="entry name" value="Znf_RING/FYVE/PHD"/>
</dbReference>
<feature type="domain" description="RING-type" evidence="6">
    <location>
        <begin position="485"/>
        <end position="524"/>
    </location>
</feature>
<evidence type="ECO:0000259" key="6">
    <source>
        <dbReference type="PROSITE" id="PS50089"/>
    </source>
</evidence>
<name>A0AAW0EC07_9AGAR</name>
<feature type="region of interest" description="Disordered" evidence="5">
    <location>
        <begin position="123"/>
        <end position="171"/>
    </location>
</feature>
<protein>
    <submittedName>
        <fullName evidence="8">Uncharacterized protein</fullName>
    </submittedName>
</protein>
<evidence type="ECO:0000256" key="1">
    <source>
        <dbReference type="ARBA" id="ARBA00022723"/>
    </source>
</evidence>
<dbReference type="AlphaFoldDB" id="A0AAW0EC07"/>
<feature type="region of interest" description="Disordered" evidence="5">
    <location>
        <begin position="60"/>
        <end position="87"/>
    </location>
</feature>
<dbReference type="PROSITE" id="PS00518">
    <property type="entry name" value="ZF_RING_1"/>
    <property type="match status" value="1"/>
</dbReference>
<keyword evidence="9" id="KW-1185">Reference proteome</keyword>
<dbReference type="Pfam" id="PF03105">
    <property type="entry name" value="SPX"/>
    <property type="match status" value="1"/>
</dbReference>